<dbReference type="Pfam" id="PF00990">
    <property type="entry name" value="GGDEF"/>
    <property type="match status" value="1"/>
</dbReference>
<dbReference type="Gene3D" id="3.30.70.270">
    <property type="match status" value="1"/>
</dbReference>
<evidence type="ECO:0000313" key="4">
    <source>
        <dbReference type="EMBL" id="ODJ88957.1"/>
    </source>
</evidence>
<reference evidence="4 5" key="1">
    <citation type="submission" date="2016-06" db="EMBL/GenBank/DDBJ databases">
        <title>Genome sequence of endosymbiont of Candidatus Endolucinida thiodiazotropha.</title>
        <authorList>
            <person name="Poehlein A."/>
            <person name="Koenig S."/>
            <person name="Heiden S.E."/>
            <person name="Thuermer A."/>
            <person name="Voget S."/>
            <person name="Daniel R."/>
            <person name="Markert S."/>
            <person name="Gros O."/>
            <person name="Schweder T."/>
        </authorList>
    </citation>
    <scope>NUCLEOTIDE SEQUENCE [LARGE SCALE GENOMIC DNA]</scope>
    <source>
        <strain evidence="4 5">COS</strain>
    </source>
</reference>
<accession>A0A7Z0VNH9</accession>
<keyword evidence="5" id="KW-1185">Reference proteome</keyword>
<feature type="transmembrane region" description="Helical" evidence="1">
    <location>
        <begin position="251"/>
        <end position="272"/>
    </location>
</feature>
<dbReference type="PROSITE" id="PS50883">
    <property type="entry name" value="EAL"/>
    <property type="match status" value="1"/>
</dbReference>
<keyword evidence="1" id="KW-0812">Transmembrane</keyword>
<dbReference type="NCBIfam" id="TIGR00254">
    <property type="entry name" value="GGDEF"/>
    <property type="match status" value="1"/>
</dbReference>
<dbReference type="InterPro" id="IPR035919">
    <property type="entry name" value="EAL_sf"/>
</dbReference>
<evidence type="ECO:0000313" key="5">
    <source>
        <dbReference type="Proteomes" id="UP000094769"/>
    </source>
</evidence>
<feature type="domain" description="GGDEF" evidence="3">
    <location>
        <begin position="314"/>
        <end position="439"/>
    </location>
</feature>
<keyword evidence="1" id="KW-0472">Membrane</keyword>
<dbReference type="CDD" id="cd01949">
    <property type="entry name" value="GGDEF"/>
    <property type="match status" value="1"/>
</dbReference>
<dbReference type="Proteomes" id="UP000094769">
    <property type="component" value="Unassembled WGS sequence"/>
</dbReference>
<dbReference type="OrthoDB" id="5894408at2"/>
<dbReference type="Pfam" id="PF00563">
    <property type="entry name" value="EAL"/>
    <property type="match status" value="1"/>
</dbReference>
<dbReference type="SUPFAM" id="SSF55073">
    <property type="entry name" value="Nucleotide cyclase"/>
    <property type="match status" value="1"/>
</dbReference>
<dbReference type="PANTHER" id="PTHR33121">
    <property type="entry name" value="CYCLIC DI-GMP PHOSPHODIESTERASE PDEF"/>
    <property type="match status" value="1"/>
</dbReference>
<gene>
    <name evidence="4" type="primary">cph2_2</name>
    <name evidence="4" type="ORF">CODIS_05680</name>
</gene>
<evidence type="ECO:0000256" key="1">
    <source>
        <dbReference type="SAM" id="Phobius"/>
    </source>
</evidence>
<dbReference type="InterPro" id="IPR045812">
    <property type="entry name" value="DAHL"/>
</dbReference>
<dbReference type="PANTHER" id="PTHR33121:SF71">
    <property type="entry name" value="OXYGEN SENSOR PROTEIN DOSP"/>
    <property type="match status" value="1"/>
</dbReference>
<dbReference type="SMART" id="SM00052">
    <property type="entry name" value="EAL"/>
    <property type="match status" value="1"/>
</dbReference>
<name>A0A7Z0VNH9_9GAMM</name>
<dbReference type="CDD" id="cd01948">
    <property type="entry name" value="EAL"/>
    <property type="match status" value="1"/>
</dbReference>
<dbReference type="InterPro" id="IPR001633">
    <property type="entry name" value="EAL_dom"/>
</dbReference>
<dbReference type="InterPro" id="IPR050706">
    <property type="entry name" value="Cyclic-di-GMP_PDE-like"/>
</dbReference>
<dbReference type="InterPro" id="IPR000160">
    <property type="entry name" value="GGDEF_dom"/>
</dbReference>
<dbReference type="InterPro" id="IPR029787">
    <property type="entry name" value="Nucleotide_cyclase"/>
</dbReference>
<dbReference type="AlphaFoldDB" id="A0A7Z0VNH9"/>
<protein>
    <submittedName>
        <fullName evidence="4">Phytochrome-like protein cph2</fullName>
    </submittedName>
</protein>
<dbReference type="Pfam" id="PF19443">
    <property type="entry name" value="DAHL"/>
    <property type="match status" value="1"/>
</dbReference>
<proteinExistence type="predicted"/>
<dbReference type="GO" id="GO:0071111">
    <property type="term" value="F:cyclic-guanylate-specific phosphodiesterase activity"/>
    <property type="evidence" value="ECO:0007669"/>
    <property type="project" value="InterPro"/>
</dbReference>
<dbReference type="InterPro" id="IPR043128">
    <property type="entry name" value="Rev_trsase/Diguanyl_cyclase"/>
</dbReference>
<sequence length="696" mass="79260">MRLQFKIYVALILALLAGLTFFYSKSRTDALLSGHNQLIHNLAEMELLNKRVDEEIWSTAYRLYHNYDEVHRLIKEIRNLGGEIRLLAFLDSAEYQAFWKKLDKFDQLLEQKEQAIIRYTTLNSLVKNSVSHVPGLTHRYIKNFVNEDQAYVEDLSQATSLVFLASNAMDAELLIGFNEVLQRLQDKEFADPDRKRFNRVFLSHARIVDRYLAQYIPVFMGILDIPIDKALHQTSELFLDISKRQAESVHLWSLLITLAFIGSLGMIVIFLINLDRRHRELSGLHNALEQGATIDHLTGLKNRFAFERSLDTGTDQALIIINIDGFKHINNFYGHEAGDSILVQMAAVLQSALARSEHGLFRLGGDDFGVLVEGGTDDPQMLARKLIGTMEYTLFTFDGNPVPINVTAGLSTAAPLLETANQTLNQIKRTRMKFLAYDPDVGQKARMRDNLRIIRVLKEAINNDLVIPYFMPIMNNSNHRIERYECLVRVVSEDGALLLPNEFLSVAREGRLNADLTRIMIEKSFKAFTDTELEFSVNLAIEDILDPEVTDFLFNRLEQSPDIGRRLTFEILESEEVKSYEAIADFVRRSADYECRIAIDDFGSGYSNLRHLLELNIHTLKIDGSLIRNIMEDPHAAQAIQAITTLAHKIGITSIVAEYVCSKEIQARVSEMGIDYSQGFYIGQPLPHLLELSMLD</sequence>
<dbReference type="RefSeq" id="WP_069121206.1">
    <property type="nucleotide sequence ID" value="NZ_MARB01000003.1"/>
</dbReference>
<organism evidence="4 5">
    <name type="scientific">Candidatus Thiodiazotropha endolucinida</name>
    <dbReference type="NCBI Taxonomy" id="1655433"/>
    <lineage>
        <taxon>Bacteria</taxon>
        <taxon>Pseudomonadati</taxon>
        <taxon>Pseudomonadota</taxon>
        <taxon>Gammaproteobacteria</taxon>
        <taxon>Chromatiales</taxon>
        <taxon>Sedimenticolaceae</taxon>
        <taxon>Candidatus Thiodiazotropha</taxon>
    </lineage>
</organism>
<keyword evidence="1" id="KW-1133">Transmembrane helix</keyword>
<evidence type="ECO:0000259" key="3">
    <source>
        <dbReference type="PROSITE" id="PS50887"/>
    </source>
</evidence>
<dbReference type="SMART" id="SM00267">
    <property type="entry name" value="GGDEF"/>
    <property type="match status" value="1"/>
</dbReference>
<comment type="caution">
    <text evidence="4">The sequence shown here is derived from an EMBL/GenBank/DDBJ whole genome shotgun (WGS) entry which is preliminary data.</text>
</comment>
<dbReference type="EMBL" id="MARB01000003">
    <property type="protein sequence ID" value="ODJ88957.1"/>
    <property type="molecule type" value="Genomic_DNA"/>
</dbReference>
<dbReference type="PROSITE" id="PS50887">
    <property type="entry name" value="GGDEF"/>
    <property type="match status" value="1"/>
</dbReference>
<dbReference type="Gene3D" id="3.20.20.450">
    <property type="entry name" value="EAL domain"/>
    <property type="match status" value="1"/>
</dbReference>
<feature type="domain" description="EAL" evidence="2">
    <location>
        <begin position="450"/>
        <end position="696"/>
    </location>
</feature>
<dbReference type="SUPFAM" id="SSF141868">
    <property type="entry name" value="EAL domain-like"/>
    <property type="match status" value="1"/>
</dbReference>
<evidence type="ECO:0000259" key="2">
    <source>
        <dbReference type="PROSITE" id="PS50883"/>
    </source>
</evidence>